<dbReference type="Proteomes" id="UP000010408">
    <property type="component" value="Unassembled WGS sequence"/>
</dbReference>
<protein>
    <submittedName>
        <fullName evidence="1">Uncharacterized protein</fullName>
    </submittedName>
</protein>
<sequence length="39" mass="4452">MFVTLIDYKSTPYLTEKASLTWQPVILMPCEAYSFCSSS</sequence>
<proteinExistence type="predicted"/>
<dbReference type="HOGENOM" id="CLU_3314403_0_0_10"/>
<reference evidence="1 2" key="1">
    <citation type="submission" date="2012-05" db="EMBL/GenBank/DDBJ databases">
        <authorList>
            <person name="Weinstock G."/>
            <person name="Sodergren E."/>
            <person name="Lobos E.A."/>
            <person name="Fulton L."/>
            <person name="Fulton R."/>
            <person name="Courtney L."/>
            <person name="Fronick C."/>
            <person name="O'Laughlin M."/>
            <person name="Godfrey J."/>
            <person name="Wilson R.M."/>
            <person name="Miner T."/>
            <person name="Farmer C."/>
            <person name="Delehaunty K."/>
            <person name="Cordes M."/>
            <person name="Minx P."/>
            <person name="Tomlinson C."/>
            <person name="Chen J."/>
            <person name="Wollam A."/>
            <person name="Pepin K.H."/>
            <person name="Bhonagiri V."/>
            <person name="Zhang X."/>
            <person name="Suruliraj S."/>
            <person name="Warren W."/>
            <person name="Mitreva M."/>
            <person name="Mardis E.R."/>
            <person name="Wilson R.K."/>
        </authorList>
    </citation>
    <scope>NUCLEOTIDE SEQUENCE [LARGE SCALE GENOMIC DNA]</scope>
    <source>
        <strain evidence="1 2">F0037</strain>
    </source>
</reference>
<evidence type="ECO:0000313" key="2">
    <source>
        <dbReference type="Proteomes" id="UP000010408"/>
    </source>
</evidence>
<dbReference type="EMBL" id="AMEQ01000018">
    <property type="protein sequence ID" value="EKY02247.1"/>
    <property type="molecule type" value="Genomic_DNA"/>
</dbReference>
<organism evidence="1 2">
    <name type="scientific">Porphyromonas catoniae F0037</name>
    <dbReference type="NCBI Taxonomy" id="1127696"/>
    <lineage>
        <taxon>Bacteria</taxon>
        <taxon>Pseudomonadati</taxon>
        <taxon>Bacteroidota</taxon>
        <taxon>Bacteroidia</taxon>
        <taxon>Bacteroidales</taxon>
        <taxon>Porphyromonadaceae</taxon>
        <taxon>Porphyromonas</taxon>
    </lineage>
</organism>
<evidence type="ECO:0000313" key="1">
    <source>
        <dbReference type="EMBL" id="EKY02247.1"/>
    </source>
</evidence>
<comment type="caution">
    <text evidence="1">The sequence shown here is derived from an EMBL/GenBank/DDBJ whole genome shotgun (WGS) entry which is preliminary data.</text>
</comment>
<accession>L1NGA8</accession>
<gene>
    <name evidence="1" type="ORF">HMPREF9134_00636</name>
</gene>
<name>L1NGA8_9PORP</name>
<dbReference type="AlphaFoldDB" id="L1NGA8"/>
<dbReference type="PATRIC" id="fig|1127696.3.peg.565"/>